<dbReference type="Proteomes" id="UP000289166">
    <property type="component" value="Unassembled WGS sequence"/>
</dbReference>
<evidence type="ECO:0000256" key="7">
    <source>
        <dbReference type="ARBA" id="ARBA00023010"/>
    </source>
</evidence>
<dbReference type="HAMAP" id="MF_01464_B">
    <property type="entry name" value="SecF_B"/>
    <property type="match status" value="1"/>
</dbReference>
<evidence type="ECO:0000256" key="6">
    <source>
        <dbReference type="ARBA" id="ARBA00022989"/>
    </source>
</evidence>
<dbReference type="NCBIfam" id="TIGR00916">
    <property type="entry name" value="2A0604s01"/>
    <property type="match status" value="1"/>
</dbReference>
<keyword evidence="5 9" id="KW-0653">Protein transport</keyword>
<dbReference type="SUPFAM" id="SSF82866">
    <property type="entry name" value="Multidrug efflux transporter AcrB transmembrane domain"/>
    <property type="match status" value="1"/>
</dbReference>
<dbReference type="AlphaFoldDB" id="A0A4Q0I7D7"/>
<proteinExistence type="inferred from homology"/>
<comment type="similarity">
    <text evidence="9">Belongs to the SecD/SecF family. SecF subfamily.</text>
</comment>
<evidence type="ECO:0000256" key="4">
    <source>
        <dbReference type="ARBA" id="ARBA00022692"/>
    </source>
</evidence>
<evidence type="ECO:0000256" key="3">
    <source>
        <dbReference type="ARBA" id="ARBA00022475"/>
    </source>
</evidence>
<keyword evidence="3 9" id="KW-1003">Cell membrane</keyword>
<evidence type="ECO:0000256" key="1">
    <source>
        <dbReference type="ARBA" id="ARBA00004651"/>
    </source>
</evidence>
<evidence type="ECO:0000256" key="8">
    <source>
        <dbReference type="ARBA" id="ARBA00023136"/>
    </source>
</evidence>
<gene>
    <name evidence="9 11" type="primary">secF</name>
    <name evidence="11" type="ORF">EFD62_05340</name>
</gene>
<dbReference type="PANTHER" id="PTHR30081:SF8">
    <property type="entry name" value="PROTEIN TRANSLOCASE SUBUNIT SECF"/>
    <property type="match status" value="1"/>
</dbReference>
<keyword evidence="7 9" id="KW-0811">Translocation</keyword>
<keyword evidence="8 9" id="KW-0472">Membrane</keyword>
<keyword evidence="6 9" id="KW-1133">Transmembrane helix</keyword>
<dbReference type="InterPro" id="IPR022813">
    <property type="entry name" value="SecD/SecF_arch_bac"/>
</dbReference>
<dbReference type="GO" id="GO:0015450">
    <property type="term" value="F:protein-transporting ATPase activity"/>
    <property type="evidence" value="ECO:0007669"/>
    <property type="project" value="InterPro"/>
</dbReference>
<sequence length="318" mass="34891">MQMFDYVGNRKYFFILSSALLLIGLVALIFRGGLNLDIQFKGGTQIEIEMESGDFDTDKADKVGTEAIGKSIHTQKSQTLDSKNSNESISFLVVKSSGKLTDDERNKVLTALKSEFNVKEDGEMIVRDVDPSIGSELLTKGLIAVILSTLLLILYIGIRFNIMSGLLAGFTAVVAVIHDVLMMVAVYAVFNIPVNDSFIAAVLTILGYSVNDTIVIYDRIRENSKISRKESIKDLVNNSIAQSMSRTINTTVSTLICVITIYVFAVYNGIGSMQEFTFPLIIGLISGTYSTIFIASPLWELLKEKQAKKKAAARPAKA</sequence>
<evidence type="ECO:0000259" key="10">
    <source>
        <dbReference type="Pfam" id="PF02355"/>
    </source>
</evidence>
<accession>A0A4Q0I7D7</accession>
<dbReference type="GO" id="GO:0043952">
    <property type="term" value="P:protein transport by the Sec complex"/>
    <property type="evidence" value="ECO:0007669"/>
    <property type="project" value="UniProtKB-UniRule"/>
</dbReference>
<name>A0A4Q0I7D7_9FIRM</name>
<feature type="transmembrane region" description="Helical" evidence="9">
    <location>
        <begin position="198"/>
        <end position="217"/>
    </location>
</feature>
<dbReference type="PRINTS" id="PR01755">
    <property type="entry name" value="SECFTRNLCASE"/>
</dbReference>
<feature type="transmembrane region" description="Helical" evidence="9">
    <location>
        <begin position="12"/>
        <end position="30"/>
    </location>
</feature>
<reference evidence="12" key="1">
    <citation type="submission" date="2018-11" db="EMBL/GenBank/DDBJ databases">
        <title>Genome sequencing of a novel mesophilic and cellulolytic organism within the genus Hungateiclostridium.</title>
        <authorList>
            <person name="Rettenmaier R."/>
            <person name="Liebl W."/>
            <person name="Zverlov V."/>
        </authorList>
    </citation>
    <scope>NUCLEOTIDE SEQUENCE [LARGE SCALE GENOMIC DNA]</scope>
    <source>
        <strain evidence="12">N2K1</strain>
    </source>
</reference>
<comment type="caution">
    <text evidence="11">The sequence shown here is derived from an EMBL/GenBank/DDBJ whole genome shotgun (WGS) entry which is preliminary data.</text>
</comment>
<evidence type="ECO:0000256" key="9">
    <source>
        <dbReference type="HAMAP-Rule" id="MF_01464"/>
    </source>
</evidence>
<dbReference type="PANTHER" id="PTHR30081">
    <property type="entry name" value="PROTEIN-EXPORT MEMBRANE PROTEIN SEC"/>
    <property type="match status" value="1"/>
</dbReference>
<dbReference type="OrthoDB" id="9805019at2"/>
<evidence type="ECO:0000256" key="5">
    <source>
        <dbReference type="ARBA" id="ARBA00022927"/>
    </source>
</evidence>
<dbReference type="GO" id="GO:0005886">
    <property type="term" value="C:plasma membrane"/>
    <property type="evidence" value="ECO:0007669"/>
    <property type="project" value="UniProtKB-SubCell"/>
</dbReference>
<dbReference type="Gene3D" id="1.20.1640.10">
    <property type="entry name" value="Multidrug efflux transporter AcrB transmembrane domain"/>
    <property type="match status" value="1"/>
</dbReference>
<feature type="transmembrane region" description="Helical" evidence="9">
    <location>
        <begin position="137"/>
        <end position="158"/>
    </location>
</feature>
<dbReference type="InterPro" id="IPR048634">
    <property type="entry name" value="SecD_SecF_C"/>
</dbReference>
<dbReference type="EMBL" id="RLII01000004">
    <property type="protein sequence ID" value="RXE59867.1"/>
    <property type="molecule type" value="Genomic_DNA"/>
</dbReference>
<evidence type="ECO:0000313" key="12">
    <source>
        <dbReference type="Proteomes" id="UP000289166"/>
    </source>
</evidence>
<dbReference type="InterPro" id="IPR022645">
    <property type="entry name" value="SecD/SecF_bac"/>
</dbReference>
<dbReference type="GO" id="GO:0065002">
    <property type="term" value="P:intracellular protein transmembrane transport"/>
    <property type="evidence" value="ECO:0007669"/>
    <property type="project" value="UniProtKB-UniRule"/>
</dbReference>
<dbReference type="Pfam" id="PF02355">
    <property type="entry name" value="SecD_SecF_C"/>
    <property type="match status" value="1"/>
</dbReference>
<dbReference type="NCBIfam" id="TIGR00966">
    <property type="entry name" value="transloc_SecF"/>
    <property type="match status" value="1"/>
</dbReference>
<keyword evidence="12" id="KW-1185">Reference proteome</keyword>
<dbReference type="InterPro" id="IPR055344">
    <property type="entry name" value="SecD_SecF_C_bact"/>
</dbReference>
<keyword evidence="4 9" id="KW-0812">Transmembrane</keyword>
<keyword evidence="2 9" id="KW-0813">Transport</keyword>
<dbReference type="GO" id="GO:0006605">
    <property type="term" value="P:protein targeting"/>
    <property type="evidence" value="ECO:0007669"/>
    <property type="project" value="UniProtKB-UniRule"/>
</dbReference>
<dbReference type="InterPro" id="IPR005665">
    <property type="entry name" value="SecF_bac"/>
</dbReference>
<protein>
    <recommendedName>
        <fullName evidence="9">Protein-export membrane protein SecF</fullName>
    </recommendedName>
</protein>
<feature type="domain" description="Protein export membrane protein SecD/SecF C-terminal" evidence="10">
    <location>
        <begin position="126"/>
        <end position="304"/>
    </location>
</feature>
<feature type="transmembrane region" description="Helical" evidence="9">
    <location>
        <begin position="276"/>
        <end position="299"/>
    </location>
</feature>
<evidence type="ECO:0000313" key="11">
    <source>
        <dbReference type="EMBL" id="RXE59867.1"/>
    </source>
</evidence>
<comment type="subunit">
    <text evidence="9">Forms a complex with SecD. Part of the essential Sec protein translocation apparatus which comprises SecA, SecYEG and auxiliary proteins SecDF. Other proteins may also be involved.</text>
</comment>
<comment type="function">
    <text evidence="9">Part of the Sec protein translocase complex. Interacts with the SecYEG preprotein conducting channel. SecDF uses the proton motive force (PMF) to complete protein translocation after the ATP-dependent function of SecA.</text>
</comment>
<feature type="transmembrane region" description="Helical" evidence="9">
    <location>
        <begin position="165"/>
        <end position="192"/>
    </location>
</feature>
<feature type="transmembrane region" description="Helical" evidence="9">
    <location>
        <begin position="252"/>
        <end position="270"/>
    </location>
</feature>
<organism evidence="11 12">
    <name type="scientific">Acetivibrio mesophilus</name>
    <dbReference type="NCBI Taxonomy" id="2487273"/>
    <lineage>
        <taxon>Bacteria</taxon>
        <taxon>Bacillati</taxon>
        <taxon>Bacillota</taxon>
        <taxon>Clostridia</taxon>
        <taxon>Eubacteriales</taxon>
        <taxon>Oscillospiraceae</taxon>
        <taxon>Acetivibrio</taxon>
    </lineage>
</organism>
<comment type="subcellular location">
    <subcellularLocation>
        <location evidence="1 9">Cell membrane</location>
        <topology evidence="1 9">Multi-pass membrane protein</topology>
    </subcellularLocation>
</comment>
<evidence type="ECO:0000256" key="2">
    <source>
        <dbReference type="ARBA" id="ARBA00022448"/>
    </source>
</evidence>